<accession>A0A2W4ZV18</accession>
<evidence type="ECO:0000259" key="2">
    <source>
        <dbReference type="Pfam" id="PF10135"/>
    </source>
</evidence>
<protein>
    <submittedName>
        <fullName evidence="3">Flagellar biosynthesis protein FlgJ</fullName>
    </submittedName>
</protein>
<dbReference type="InterPro" id="IPR019301">
    <property type="entry name" value="Flagellar_prot_FlgJ_N"/>
</dbReference>
<evidence type="ECO:0000313" key="4">
    <source>
        <dbReference type="Proteomes" id="UP000249557"/>
    </source>
</evidence>
<organism evidence="3 4">
    <name type="scientific">Micavibrio aeruginosavorus</name>
    <dbReference type="NCBI Taxonomy" id="349221"/>
    <lineage>
        <taxon>Bacteria</taxon>
        <taxon>Pseudomonadati</taxon>
        <taxon>Bdellovibrionota</taxon>
        <taxon>Bdellovibrionia</taxon>
        <taxon>Bdellovibrionales</taxon>
        <taxon>Pseudobdellovibrionaceae</taxon>
        <taxon>Micavibrio</taxon>
    </lineage>
</organism>
<keyword evidence="3" id="KW-0282">Flagellum</keyword>
<evidence type="ECO:0000256" key="1">
    <source>
        <dbReference type="SAM" id="MobiDB-lite"/>
    </source>
</evidence>
<reference evidence="3 4" key="1">
    <citation type="submission" date="2017-08" db="EMBL/GenBank/DDBJ databases">
        <title>Infants hospitalized years apart are colonized by the same room-sourced microbial strains.</title>
        <authorList>
            <person name="Brooks B."/>
            <person name="Olm M.R."/>
            <person name="Firek B.A."/>
            <person name="Baker R."/>
            <person name="Thomas B.C."/>
            <person name="Morowitz M.J."/>
            <person name="Banfield J.F."/>
        </authorList>
    </citation>
    <scope>NUCLEOTIDE SEQUENCE [LARGE SCALE GENOMIC DNA]</scope>
    <source>
        <strain evidence="3">S2_018_000_R2_104</strain>
    </source>
</reference>
<dbReference type="EMBL" id="QFNK01000128">
    <property type="protein sequence ID" value="PZO86124.1"/>
    <property type="molecule type" value="Genomic_DNA"/>
</dbReference>
<feature type="region of interest" description="Disordered" evidence="1">
    <location>
        <begin position="105"/>
        <end position="132"/>
    </location>
</feature>
<dbReference type="Pfam" id="PF10135">
    <property type="entry name" value="Rod-binding"/>
    <property type="match status" value="1"/>
</dbReference>
<feature type="compositionally biased region" description="Low complexity" evidence="1">
    <location>
        <begin position="118"/>
        <end position="132"/>
    </location>
</feature>
<evidence type="ECO:0000313" key="3">
    <source>
        <dbReference type="EMBL" id="PZO86124.1"/>
    </source>
</evidence>
<dbReference type="Proteomes" id="UP000249557">
    <property type="component" value="Unassembled WGS sequence"/>
</dbReference>
<feature type="compositionally biased region" description="Polar residues" evidence="1">
    <location>
        <begin position="108"/>
        <end position="117"/>
    </location>
</feature>
<name>A0A2W4ZV18_9BACT</name>
<gene>
    <name evidence="3" type="ORF">DI626_06875</name>
</gene>
<sequence>MQLDSNIAMNPALLSQSKAMPSVNMQKIDETAQEFESMFLTEMLRPMFEMVEVNETFGGGRGEEVFRSFMLDEYGKQLSAGGGLGIAAMVKEQLIQMQADASKKALAQNMQGSDQENAGTETAGTTTGESNV</sequence>
<proteinExistence type="predicted"/>
<keyword evidence="3" id="KW-0969">Cilium</keyword>
<feature type="domain" description="Flagellar protein FlgJ N-terminal" evidence="2">
    <location>
        <begin position="47"/>
        <end position="93"/>
    </location>
</feature>
<dbReference type="AlphaFoldDB" id="A0A2W4ZV18"/>
<keyword evidence="3" id="KW-0966">Cell projection</keyword>
<comment type="caution">
    <text evidence="3">The sequence shown here is derived from an EMBL/GenBank/DDBJ whole genome shotgun (WGS) entry which is preliminary data.</text>
</comment>